<feature type="signal peptide" evidence="1">
    <location>
        <begin position="1"/>
        <end position="20"/>
    </location>
</feature>
<keyword evidence="3" id="KW-1185">Reference proteome</keyword>
<accession>A0AA41YVI1</accession>
<proteinExistence type="predicted"/>
<feature type="chain" id="PRO_5041210157" evidence="1">
    <location>
        <begin position="21"/>
        <end position="123"/>
    </location>
</feature>
<organism evidence="2 3">
    <name type="scientific">Lichenifustis flavocetrariae</name>
    <dbReference type="NCBI Taxonomy" id="2949735"/>
    <lineage>
        <taxon>Bacteria</taxon>
        <taxon>Pseudomonadati</taxon>
        <taxon>Pseudomonadota</taxon>
        <taxon>Alphaproteobacteria</taxon>
        <taxon>Hyphomicrobiales</taxon>
        <taxon>Lichenihabitantaceae</taxon>
        <taxon>Lichenifustis</taxon>
    </lineage>
</organism>
<evidence type="ECO:0000313" key="3">
    <source>
        <dbReference type="Proteomes" id="UP001165667"/>
    </source>
</evidence>
<evidence type="ECO:0000256" key="1">
    <source>
        <dbReference type="SAM" id="SignalP"/>
    </source>
</evidence>
<evidence type="ECO:0000313" key="2">
    <source>
        <dbReference type="EMBL" id="MCW6507897.1"/>
    </source>
</evidence>
<sequence length="123" mass="13913">MRSAMAVLLLTMLFHGGALADGRFRNMMPYGEAREMFLRMGYRPYMMPGADICDPDDPRCFPELEYCAKSRTWACTYTWRRGKTIIEVETRYDNPIVARSECVVNCTQSPKSVPASGEGVAAR</sequence>
<name>A0AA41YVI1_9HYPH</name>
<gene>
    <name evidence="2" type="ORF">M8523_07675</name>
</gene>
<dbReference type="Proteomes" id="UP001165667">
    <property type="component" value="Unassembled WGS sequence"/>
</dbReference>
<dbReference type="AlphaFoldDB" id="A0AA41YVI1"/>
<keyword evidence="1" id="KW-0732">Signal</keyword>
<protein>
    <submittedName>
        <fullName evidence="2">Uncharacterized protein</fullName>
    </submittedName>
</protein>
<comment type="caution">
    <text evidence="2">The sequence shown here is derived from an EMBL/GenBank/DDBJ whole genome shotgun (WGS) entry which is preliminary data.</text>
</comment>
<dbReference type="EMBL" id="JAMOIM010000004">
    <property type="protein sequence ID" value="MCW6507897.1"/>
    <property type="molecule type" value="Genomic_DNA"/>
</dbReference>
<reference evidence="2" key="1">
    <citation type="submission" date="2022-05" db="EMBL/GenBank/DDBJ databases">
        <authorList>
            <person name="Pankratov T."/>
        </authorList>
    </citation>
    <scope>NUCLEOTIDE SEQUENCE</scope>
    <source>
        <strain evidence="2">BP6-180914</strain>
    </source>
</reference>